<dbReference type="EMBL" id="FJUY01000016">
    <property type="protein sequence ID" value="CZT23273.1"/>
    <property type="molecule type" value="Genomic_DNA"/>
</dbReference>
<protein>
    <submittedName>
        <fullName evidence="2">Uncharacterized protein</fullName>
    </submittedName>
</protein>
<reference evidence="2 3" key="1">
    <citation type="submission" date="2016-03" db="EMBL/GenBank/DDBJ databases">
        <authorList>
            <person name="Ploux O."/>
        </authorList>
    </citation>
    <scope>NUCLEOTIDE SEQUENCE [LARGE SCALE GENOMIC DNA]</scope>
    <source>
        <strain evidence="2 3">URUG2</strain>
    </source>
</reference>
<name>A0A2D3V5K7_9PEZI</name>
<evidence type="ECO:0000313" key="3">
    <source>
        <dbReference type="Proteomes" id="UP000225277"/>
    </source>
</evidence>
<sequence length="423" mass="45759">MDDKQPNAQEALPPVFNPKQLEDDNPMPEVSDQEPLRQYSNEARAYHARYAELSEAHDNGAYNACREGCLDLLTEPNVPHYTRIQVLQMLSTILAPPAADSCLQEAATILAKMDNTKFQVQLLARDNEMMQADLAESNKKELNSDIEAGQRSNAPVGHWDFADGGSAGEVYYEFDRVLQEQRELGLAARKEAEASGFGTVFGKVDVDAERKFEQQIAAQGVKIRQGIERQEMLQAQEEKTARAEARTPLVSMFSRLSPGERMFGARNENPGGHMLHSVGDDEETASRGIEAVLTDAAIKKARAHTDAGREELAVAEAQLTEVAAQLAALKTYDAPDPATSSTAPTGDALPSIKNPKTRHDPKPLESGKAIITGGASTNDEGEADGGKAEDGVGAKKRFRETSRALLGAFGLKGKGKGDSKKEG</sequence>
<dbReference type="RefSeq" id="XP_023629997.1">
    <property type="nucleotide sequence ID" value="XM_023774229.1"/>
</dbReference>
<proteinExistence type="predicted"/>
<evidence type="ECO:0000256" key="1">
    <source>
        <dbReference type="SAM" id="MobiDB-lite"/>
    </source>
</evidence>
<feature type="region of interest" description="Disordered" evidence="1">
    <location>
        <begin position="1"/>
        <end position="35"/>
    </location>
</feature>
<dbReference type="Proteomes" id="UP000225277">
    <property type="component" value="Unassembled WGS sequence"/>
</dbReference>
<accession>A0A2D3V5K7</accession>
<gene>
    <name evidence="2" type="ORF">RCC_08984</name>
</gene>
<dbReference type="OrthoDB" id="3944318at2759"/>
<dbReference type="AlphaFoldDB" id="A0A2D3V5K7"/>
<dbReference type="GeneID" id="35604063"/>
<evidence type="ECO:0000313" key="2">
    <source>
        <dbReference type="EMBL" id="CZT23273.1"/>
    </source>
</evidence>
<keyword evidence="3" id="KW-1185">Reference proteome</keyword>
<feature type="compositionally biased region" description="Basic and acidic residues" evidence="1">
    <location>
        <begin position="384"/>
        <end position="393"/>
    </location>
</feature>
<organism evidence="2 3">
    <name type="scientific">Ramularia collo-cygni</name>
    <dbReference type="NCBI Taxonomy" id="112498"/>
    <lineage>
        <taxon>Eukaryota</taxon>
        <taxon>Fungi</taxon>
        <taxon>Dikarya</taxon>
        <taxon>Ascomycota</taxon>
        <taxon>Pezizomycotina</taxon>
        <taxon>Dothideomycetes</taxon>
        <taxon>Dothideomycetidae</taxon>
        <taxon>Mycosphaerellales</taxon>
        <taxon>Mycosphaerellaceae</taxon>
        <taxon>Ramularia</taxon>
    </lineage>
</organism>
<feature type="region of interest" description="Disordered" evidence="1">
    <location>
        <begin position="334"/>
        <end position="397"/>
    </location>
</feature>